<evidence type="ECO:0000256" key="2">
    <source>
        <dbReference type="ARBA" id="ARBA00022741"/>
    </source>
</evidence>
<dbReference type="InterPro" id="IPR003439">
    <property type="entry name" value="ABC_transporter-like_ATP-bd"/>
</dbReference>
<keyword evidence="1" id="KW-0813">Transport</keyword>
<accession>A0ABW8T6L5</accession>
<dbReference type="SUPFAM" id="SSF52540">
    <property type="entry name" value="P-loop containing nucleoside triphosphate hydrolases"/>
    <property type="match status" value="1"/>
</dbReference>
<gene>
    <name evidence="5" type="ORF">ACJDUG_13335</name>
</gene>
<dbReference type="RefSeq" id="WP_406770383.1">
    <property type="nucleotide sequence ID" value="NZ_JBJHZZ010000011.1"/>
</dbReference>
<dbReference type="Proteomes" id="UP001623591">
    <property type="component" value="Unassembled WGS sequence"/>
</dbReference>
<dbReference type="PROSITE" id="PS00211">
    <property type="entry name" value="ABC_TRANSPORTER_1"/>
    <property type="match status" value="1"/>
</dbReference>
<evidence type="ECO:0000259" key="4">
    <source>
        <dbReference type="PROSITE" id="PS50893"/>
    </source>
</evidence>
<protein>
    <submittedName>
        <fullName evidence="5">ABC transporter ATP-binding protein</fullName>
    </submittedName>
</protein>
<reference evidence="5 6" key="1">
    <citation type="submission" date="2024-11" db="EMBL/GenBank/DDBJ databases">
        <authorList>
            <person name="Heng Y.C."/>
            <person name="Lim A.C.H."/>
            <person name="Lee J.K.Y."/>
            <person name="Kittelmann S."/>
        </authorList>
    </citation>
    <scope>NUCLEOTIDE SEQUENCE [LARGE SCALE GENOMIC DNA]</scope>
    <source>
        <strain evidence="5 6">WILCCON 0185</strain>
    </source>
</reference>
<dbReference type="InterPro" id="IPR003593">
    <property type="entry name" value="AAA+_ATPase"/>
</dbReference>
<keyword evidence="6" id="KW-1185">Reference proteome</keyword>
<dbReference type="Pfam" id="PF00005">
    <property type="entry name" value="ABC_tran"/>
    <property type="match status" value="1"/>
</dbReference>
<proteinExistence type="predicted"/>
<evidence type="ECO:0000256" key="3">
    <source>
        <dbReference type="ARBA" id="ARBA00022840"/>
    </source>
</evidence>
<organism evidence="5 6">
    <name type="scientific">Candidatus Clostridium stratigraminis</name>
    <dbReference type="NCBI Taxonomy" id="3381661"/>
    <lineage>
        <taxon>Bacteria</taxon>
        <taxon>Bacillati</taxon>
        <taxon>Bacillota</taxon>
        <taxon>Clostridia</taxon>
        <taxon>Eubacteriales</taxon>
        <taxon>Clostridiaceae</taxon>
        <taxon>Clostridium</taxon>
    </lineage>
</organism>
<keyword evidence="2" id="KW-0547">Nucleotide-binding</keyword>
<comment type="caution">
    <text evidence="5">The sequence shown here is derived from an EMBL/GenBank/DDBJ whole genome shotgun (WGS) entry which is preliminary data.</text>
</comment>
<dbReference type="InterPro" id="IPR015854">
    <property type="entry name" value="ABC_transpr_LolD-like"/>
</dbReference>
<dbReference type="PANTHER" id="PTHR24220">
    <property type="entry name" value="IMPORT ATP-BINDING PROTEIN"/>
    <property type="match status" value="1"/>
</dbReference>
<name>A0ABW8T6L5_9CLOT</name>
<evidence type="ECO:0000256" key="1">
    <source>
        <dbReference type="ARBA" id="ARBA00022448"/>
    </source>
</evidence>
<sequence length="295" mass="32897">MSKNIIECDNLYKIYKEDEIEVFALQGIDLTVAQGEFLAIIGSSGSGKSTLLNILGGLDKPSTGKLFIDGIDMFKLTERQMREYKRDKVGFVWQNNARNLLGHLSALENIEVVLGFSKGSKKDKNRGLDLLERVEMSHRRNSKLSELSGGEQQRVAIAIALANNPKILLADEPTGSVDSKTSSSIFKLFNDLNKALKLTIIVVTHDMQVAHKVNRVVAISDGKISKELISKALYDNDCINKEELFTDISSGDTHEEYLVLDRYGRVQLPLQFLEIMKASNKVRAKMVDGNIIIHT</sequence>
<dbReference type="PROSITE" id="PS50893">
    <property type="entry name" value="ABC_TRANSPORTER_2"/>
    <property type="match status" value="1"/>
</dbReference>
<dbReference type="InterPro" id="IPR017911">
    <property type="entry name" value="MacB-like_ATP-bd"/>
</dbReference>
<dbReference type="InterPro" id="IPR017871">
    <property type="entry name" value="ABC_transporter-like_CS"/>
</dbReference>
<evidence type="ECO:0000313" key="5">
    <source>
        <dbReference type="EMBL" id="MFL0247951.1"/>
    </source>
</evidence>
<dbReference type="CDD" id="cd03255">
    <property type="entry name" value="ABC_MJ0796_LolCDE_FtsE"/>
    <property type="match status" value="1"/>
</dbReference>
<feature type="domain" description="ABC transporter" evidence="4">
    <location>
        <begin position="6"/>
        <end position="246"/>
    </location>
</feature>
<dbReference type="Gene3D" id="3.40.50.300">
    <property type="entry name" value="P-loop containing nucleotide triphosphate hydrolases"/>
    <property type="match status" value="1"/>
</dbReference>
<dbReference type="GO" id="GO:0005524">
    <property type="term" value="F:ATP binding"/>
    <property type="evidence" value="ECO:0007669"/>
    <property type="project" value="UniProtKB-KW"/>
</dbReference>
<dbReference type="InterPro" id="IPR027417">
    <property type="entry name" value="P-loop_NTPase"/>
</dbReference>
<dbReference type="SMART" id="SM00382">
    <property type="entry name" value="AAA"/>
    <property type="match status" value="1"/>
</dbReference>
<evidence type="ECO:0000313" key="6">
    <source>
        <dbReference type="Proteomes" id="UP001623591"/>
    </source>
</evidence>
<keyword evidence="3 5" id="KW-0067">ATP-binding</keyword>
<dbReference type="EMBL" id="JBJHZZ010000011">
    <property type="protein sequence ID" value="MFL0247951.1"/>
    <property type="molecule type" value="Genomic_DNA"/>
</dbReference>